<comment type="subcellular location">
    <subcellularLocation>
        <location evidence="2">Mitochondrion</location>
    </subcellularLocation>
</comment>
<evidence type="ECO:0000256" key="3">
    <source>
        <dbReference type="ARBA" id="ARBA00008000"/>
    </source>
</evidence>
<protein>
    <recommendedName>
        <fullName evidence="9">D-lactate dehydrogenase (cytochrome)</fullName>
        <ecNumber evidence="9">1.1.2.4</ecNumber>
    </recommendedName>
</protein>
<evidence type="ECO:0000256" key="2">
    <source>
        <dbReference type="ARBA" id="ARBA00004173"/>
    </source>
</evidence>
<dbReference type="GO" id="GO:1903457">
    <property type="term" value="P:lactate catabolic process"/>
    <property type="evidence" value="ECO:0007669"/>
    <property type="project" value="TreeGrafter"/>
</dbReference>
<keyword evidence="8" id="KW-0496">Mitochondrion</keyword>
<evidence type="ECO:0000259" key="12">
    <source>
        <dbReference type="PROSITE" id="PS51387"/>
    </source>
</evidence>
<dbReference type="GO" id="GO:0008720">
    <property type="term" value="F:D-lactate dehydrogenase (NAD+) activity"/>
    <property type="evidence" value="ECO:0007669"/>
    <property type="project" value="TreeGrafter"/>
</dbReference>
<dbReference type="Gene3D" id="3.30.465.10">
    <property type="match status" value="1"/>
</dbReference>
<evidence type="ECO:0000256" key="7">
    <source>
        <dbReference type="ARBA" id="ARBA00023002"/>
    </source>
</evidence>
<keyword evidence="11" id="KW-0812">Transmembrane</keyword>
<dbReference type="Proteomes" id="UP001342314">
    <property type="component" value="Unassembled WGS sequence"/>
</dbReference>
<dbReference type="SUPFAM" id="SSF55103">
    <property type="entry name" value="FAD-linked oxidases, C-terminal domain"/>
    <property type="match status" value="1"/>
</dbReference>
<dbReference type="GO" id="GO:0004458">
    <property type="term" value="F:D-lactate dehydrogenase (cytochrome) activity"/>
    <property type="evidence" value="ECO:0007669"/>
    <property type="project" value="UniProtKB-EC"/>
</dbReference>
<keyword evidence="4" id="KW-0285">Flavoprotein</keyword>
<dbReference type="GO" id="GO:0071949">
    <property type="term" value="F:FAD binding"/>
    <property type="evidence" value="ECO:0007669"/>
    <property type="project" value="InterPro"/>
</dbReference>
<feature type="transmembrane region" description="Helical" evidence="11">
    <location>
        <begin position="295"/>
        <end position="314"/>
    </location>
</feature>
<evidence type="ECO:0000256" key="10">
    <source>
        <dbReference type="SAM" id="MobiDB-lite"/>
    </source>
</evidence>
<accession>A0AAV5GNK2</accession>
<keyword evidence="11" id="KW-1133">Transmembrane helix</keyword>
<evidence type="ECO:0000256" key="9">
    <source>
        <dbReference type="ARBA" id="ARBA00038897"/>
    </source>
</evidence>
<keyword evidence="11" id="KW-0472">Membrane</keyword>
<evidence type="ECO:0000256" key="11">
    <source>
        <dbReference type="SAM" id="Phobius"/>
    </source>
</evidence>
<comment type="cofactor">
    <cofactor evidence="1">
        <name>FAD</name>
        <dbReference type="ChEBI" id="CHEBI:57692"/>
    </cofactor>
</comment>
<feature type="transmembrane region" description="Helical" evidence="11">
    <location>
        <begin position="321"/>
        <end position="340"/>
    </location>
</feature>
<dbReference type="Pfam" id="PF01565">
    <property type="entry name" value="FAD_binding_4"/>
    <property type="match status" value="2"/>
</dbReference>
<gene>
    <name evidence="13" type="ORF">Rhopal_004112-T1</name>
</gene>
<dbReference type="Pfam" id="PF02913">
    <property type="entry name" value="FAD-oxidase_C"/>
    <property type="match status" value="1"/>
</dbReference>
<dbReference type="EMBL" id="BQKY01000008">
    <property type="protein sequence ID" value="GJN91095.1"/>
    <property type="molecule type" value="Genomic_DNA"/>
</dbReference>
<dbReference type="EC" id="1.1.2.4" evidence="9"/>
<evidence type="ECO:0000313" key="13">
    <source>
        <dbReference type="EMBL" id="GJN91095.1"/>
    </source>
</evidence>
<keyword evidence="5" id="KW-0274">FAD</keyword>
<evidence type="ECO:0000256" key="8">
    <source>
        <dbReference type="ARBA" id="ARBA00023128"/>
    </source>
</evidence>
<feature type="region of interest" description="Disordered" evidence="10">
    <location>
        <begin position="187"/>
        <end position="225"/>
    </location>
</feature>
<organism evidence="13 14">
    <name type="scientific">Rhodotorula paludigena</name>
    <dbReference type="NCBI Taxonomy" id="86838"/>
    <lineage>
        <taxon>Eukaryota</taxon>
        <taxon>Fungi</taxon>
        <taxon>Dikarya</taxon>
        <taxon>Basidiomycota</taxon>
        <taxon>Pucciniomycotina</taxon>
        <taxon>Microbotryomycetes</taxon>
        <taxon>Sporidiobolales</taxon>
        <taxon>Sporidiobolaceae</taxon>
        <taxon>Rhodotorula</taxon>
    </lineage>
</organism>
<evidence type="ECO:0000256" key="1">
    <source>
        <dbReference type="ARBA" id="ARBA00001974"/>
    </source>
</evidence>
<comment type="caution">
    <text evidence="13">The sequence shown here is derived from an EMBL/GenBank/DDBJ whole genome shotgun (WGS) entry which is preliminary data.</text>
</comment>
<dbReference type="InterPro" id="IPR016169">
    <property type="entry name" value="FAD-bd_PCMH_sub2"/>
</dbReference>
<dbReference type="InterPro" id="IPR016166">
    <property type="entry name" value="FAD-bd_PCMH"/>
</dbReference>
<feature type="region of interest" description="Disordered" evidence="10">
    <location>
        <begin position="405"/>
        <end position="460"/>
    </location>
</feature>
<proteinExistence type="inferred from homology"/>
<evidence type="ECO:0000256" key="6">
    <source>
        <dbReference type="ARBA" id="ARBA00022946"/>
    </source>
</evidence>
<sequence>MARKDLGRKPDELDLLLSPSRGLLGAGDDDEASLRNPEVQERFRAHIATKLAKWDKQHAGSSAREDARKRRIEELGIILLDFHAHIAHLLSVYRAMLHASSASLSSLLSPSRLPRTPPHVASLLASLHLPASFHPYAALLRSAAPKLREHALWPAVRRAYRFPPDPTAWLAKSLLFEFEVDMDELEKEGEVEGGSNGNDARKGGARTEVSDSWEDNDGLEKEGVERTGREARLRAEAERRAAIWVKERLPSSMLGTVVTILNIPNILLLLVVALSLFDVLPDLTNGTMPSGFPDIMRVAGAICSCIAVLVFIVLECVRSGWMGGIALVFGAADLVAYLMWYKNTGLNIVWRVLRPRVSLVFGSGGLQVLVALLAIFACVCQGDNSAGDNADVDALGKTGYSEAYRPASGTSSFSSLAKRSASHRSAMRAGRPRREKEKDEEALVDVRPSASDSSSSDSEDDWKVLVRTLASAPPHPLANRVTPRGPVPASNKPAGRARPPQKWSTLTAILLATLTGSLTYAIGRAESGGAQQSGHAYKEPTQAGFEKALAEIREWLPEDELDTDRETLVAHGYNSWAAHGPTGLPGAVLYPRSTEDVVKIVKTAAKHSIPLIPYCAGTSLEGHTTALGYPNNPSEKSAQEKLAKDGHVAVDDLVPGLALVLDFAQNMNNIISLNSKDLDAVVQPGVSYDALNAELKEQGIPLFFPVDPAPGAQIGGMIGTGASGTNAVRLTVVLPNGEVIKTRQRAKKSSVGPDLSRLFIGAEGTLGIVTEATLKLAPLLPSNVAVSSFPSIAAAAAAARDLVQSGISLACVELLDDVMVAATNAQAGSGRKWPVKPSLFLKFSGTPEQMKLDIERTKKITQSNEGSGFAFARNEREAEEIWHSRKASPAHPSLTLGLCLRCLLGDAC</sequence>
<dbReference type="PANTHER" id="PTHR11748">
    <property type="entry name" value="D-LACTATE DEHYDROGENASE"/>
    <property type="match status" value="1"/>
</dbReference>
<dbReference type="InterPro" id="IPR036318">
    <property type="entry name" value="FAD-bd_PCMH-like_sf"/>
</dbReference>
<feature type="compositionally biased region" description="Basic and acidic residues" evidence="10">
    <location>
        <begin position="432"/>
        <end position="441"/>
    </location>
</feature>
<dbReference type="GO" id="GO:0005739">
    <property type="term" value="C:mitochondrion"/>
    <property type="evidence" value="ECO:0007669"/>
    <property type="project" value="UniProtKB-SubCell"/>
</dbReference>
<feature type="domain" description="FAD-binding PCMH-type" evidence="12">
    <location>
        <begin position="581"/>
        <end position="779"/>
    </location>
</feature>
<reference evidence="13 14" key="1">
    <citation type="submission" date="2021-12" db="EMBL/GenBank/DDBJ databases">
        <title>High titer production of polyol ester of fatty acids by Rhodotorula paludigena BS15 towards product separation-free biomass refinery.</title>
        <authorList>
            <person name="Mano J."/>
            <person name="Ono H."/>
            <person name="Tanaka T."/>
            <person name="Naito K."/>
            <person name="Sushida H."/>
            <person name="Ike M."/>
            <person name="Tokuyasu K."/>
            <person name="Kitaoka M."/>
        </authorList>
    </citation>
    <scope>NUCLEOTIDE SEQUENCE [LARGE SCALE GENOMIC DNA]</scope>
    <source>
        <strain evidence="13 14">BS15</strain>
    </source>
</reference>
<keyword evidence="6" id="KW-0809">Transit peptide</keyword>
<dbReference type="SUPFAM" id="SSF56176">
    <property type="entry name" value="FAD-binding/transporter-associated domain-like"/>
    <property type="match status" value="1"/>
</dbReference>
<dbReference type="PROSITE" id="PS51387">
    <property type="entry name" value="FAD_PCMH"/>
    <property type="match status" value="1"/>
</dbReference>
<dbReference type="InterPro" id="IPR004113">
    <property type="entry name" value="FAD-bd_oxidored_4_C"/>
</dbReference>
<feature type="compositionally biased region" description="Basic residues" evidence="10">
    <location>
        <begin position="420"/>
        <end position="431"/>
    </location>
</feature>
<evidence type="ECO:0000313" key="14">
    <source>
        <dbReference type="Proteomes" id="UP001342314"/>
    </source>
</evidence>
<dbReference type="PANTHER" id="PTHR11748:SF111">
    <property type="entry name" value="D-LACTATE DEHYDROGENASE, MITOCHONDRIAL-RELATED"/>
    <property type="match status" value="1"/>
</dbReference>
<keyword evidence="7" id="KW-0560">Oxidoreductase</keyword>
<dbReference type="InterPro" id="IPR006094">
    <property type="entry name" value="Oxid_FAD_bind_N"/>
</dbReference>
<keyword evidence="14" id="KW-1185">Reference proteome</keyword>
<feature type="transmembrane region" description="Helical" evidence="11">
    <location>
        <begin position="253"/>
        <end position="275"/>
    </location>
</feature>
<evidence type="ECO:0000256" key="5">
    <source>
        <dbReference type="ARBA" id="ARBA00022827"/>
    </source>
</evidence>
<comment type="similarity">
    <text evidence="3">Belongs to the FAD-binding oxidoreductase/transferase type 4 family.</text>
</comment>
<dbReference type="InterPro" id="IPR016164">
    <property type="entry name" value="FAD-linked_Oxase-like_C"/>
</dbReference>
<name>A0AAV5GNK2_9BASI</name>
<feature type="region of interest" description="Disordered" evidence="10">
    <location>
        <begin position="473"/>
        <end position="501"/>
    </location>
</feature>
<evidence type="ECO:0000256" key="4">
    <source>
        <dbReference type="ARBA" id="ARBA00022630"/>
    </source>
</evidence>
<dbReference type="AlphaFoldDB" id="A0AAV5GNK2"/>